<accession>A0ABP7BMP1</accession>
<keyword evidence="3" id="KW-0547">Nucleotide-binding</keyword>
<dbReference type="GO" id="GO:0005524">
    <property type="term" value="F:ATP binding"/>
    <property type="evidence" value="ECO:0007669"/>
    <property type="project" value="UniProtKB-KW"/>
</dbReference>
<dbReference type="SMART" id="SM00382">
    <property type="entry name" value="AAA"/>
    <property type="match status" value="1"/>
</dbReference>
<dbReference type="EMBL" id="BAAAYV010000016">
    <property type="protein sequence ID" value="GAA3664462.1"/>
    <property type="molecule type" value="Genomic_DNA"/>
</dbReference>
<evidence type="ECO:0000313" key="8">
    <source>
        <dbReference type="Proteomes" id="UP001410795"/>
    </source>
</evidence>
<evidence type="ECO:0000256" key="3">
    <source>
        <dbReference type="ARBA" id="ARBA00022741"/>
    </source>
</evidence>
<dbReference type="Proteomes" id="UP001410795">
    <property type="component" value="Unassembled WGS sequence"/>
</dbReference>
<dbReference type="PROSITE" id="PS50893">
    <property type="entry name" value="ABC_TRANSPORTER_2"/>
    <property type="match status" value="1"/>
</dbReference>
<evidence type="ECO:0000256" key="5">
    <source>
        <dbReference type="ARBA" id="ARBA00023251"/>
    </source>
</evidence>
<dbReference type="Pfam" id="PF00005">
    <property type="entry name" value="ABC_tran"/>
    <property type="match status" value="1"/>
</dbReference>
<evidence type="ECO:0000256" key="2">
    <source>
        <dbReference type="ARBA" id="ARBA00022448"/>
    </source>
</evidence>
<dbReference type="Gene3D" id="3.40.50.300">
    <property type="entry name" value="P-loop containing nucleotide triphosphate hydrolases"/>
    <property type="match status" value="1"/>
</dbReference>
<dbReference type="PANTHER" id="PTHR42711:SF19">
    <property type="entry name" value="DOXORUBICIN RESISTANCE ATP-BINDING PROTEIN DRRA"/>
    <property type="match status" value="1"/>
</dbReference>
<reference evidence="8" key="1">
    <citation type="journal article" date="2019" name="Int. J. Syst. Evol. Microbiol.">
        <title>The Global Catalogue of Microorganisms (GCM) 10K type strain sequencing project: providing services to taxonomists for standard genome sequencing and annotation.</title>
        <authorList>
            <consortium name="The Broad Institute Genomics Platform"/>
            <consortium name="The Broad Institute Genome Sequencing Center for Infectious Disease"/>
            <person name="Wu L."/>
            <person name="Ma J."/>
        </authorList>
    </citation>
    <scope>NUCLEOTIDE SEQUENCE [LARGE SCALE GENOMIC DNA]</scope>
    <source>
        <strain evidence="8">JCM 16546</strain>
    </source>
</reference>
<organism evidence="7 8">
    <name type="scientific">Microbacterium marinilacus</name>
    <dbReference type="NCBI Taxonomy" id="415209"/>
    <lineage>
        <taxon>Bacteria</taxon>
        <taxon>Bacillati</taxon>
        <taxon>Actinomycetota</taxon>
        <taxon>Actinomycetes</taxon>
        <taxon>Micrococcales</taxon>
        <taxon>Microbacteriaceae</taxon>
        <taxon>Microbacterium</taxon>
    </lineage>
</organism>
<comment type="caution">
    <text evidence="7">The sequence shown here is derived from an EMBL/GenBank/DDBJ whole genome shotgun (WGS) entry which is preliminary data.</text>
</comment>
<dbReference type="InterPro" id="IPR050763">
    <property type="entry name" value="ABC_transporter_ATP-binding"/>
</dbReference>
<gene>
    <name evidence="7" type="ORF">GCM10022202_28120</name>
</gene>
<evidence type="ECO:0000256" key="1">
    <source>
        <dbReference type="ARBA" id="ARBA00004202"/>
    </source>
</evidence>
<dbReference type="InterPro" id="IPR027417">
    <property type="entry name" value="P-loop_NTPase"/>
</dbReference>
<comment type="subcellular location">
    <subcellularLocation>
        <location evidence="1">Cell membrane</location>
        <topology evidence="1">Peripheral membrane protein</topology>
    </subcellularLocation>
</comment>
<sequence length="311" mass="33032">MTSAPPRAEALSLDQVTKTYERGGAAANRAISLTFQPGELIALIGHNGAGKTTLLSQIIGTVKPTSGDIRYGPSSLVAAPDLARRIASMMPQMYAPLTGVTPRQAITSIARLRGLSVADAKRAALDLIDALDIGEWKDTGGEKLSGGLRRLTSYAMAVVAPPPVLLVDEPTNDVDPVRRPLIWRHLRRLADDGHTVVVVTHNLLEVQRAADRYVLLQNGAVLVDNTPRQLAQQVRTAALTVSVRPGAEIPLTPPAAAHAVEDGQLTLDLEPAQIPAAIEWVLHLVDTGAADSYSLAPASLETLYEGITNGR</sequence>
<keyword evidence="4 7" id="KW-0067">ATP-binding</keyword>
<feature type="domain" description="ABC transporter" evidence="6">
    <location>
        <begin position="11"/>
        <end position="243"/>
    </location>
</feature>
<keyword evidence="8" id="KW-1185">Reference proteome</keyword>
<keyword evidence="2" id="KW-0813">Transport</keyword>
<evidence type="ECO:0000256" key="4">
    <source>
        <dbReference type="ARBA" id="ARBA00022840"/>
    </source>
</evidence>
<dbReference type="PANTHER" id="PTHR42711">
    <property type="entry name" value="ABC TRANSPORTER ATP-BINDING PROTEIN"/>
    <property type="match status" value="1"/>
</dbReference>
<dbReference type="InterPro" id="IPR003593">
    <property type="entry name" value="AAA+_ATPase"/>
</dbReference>
<dbReference type="RefSeq" id="WP_221857779.1">
    <property type="nucleotide sequence ID" value="NZ_BAAAYV010000016.1"/>
</dbReference>
<name>A0ABP7BMP1_9MICO</name>
<keyword evidence="5" id="KW-0046">Antibiotic resistance</keyword>
<proteinExistence type="predicted"/>
<evidence type="ECO:0000313" key="7">
    <source>
        <dbReference type="EMBL" id="GAA3664462.1"/>
    </source>
</evidence>
<dbReference type="InterPro" id="IPR003439">
    <property type="entry name" value="ABC_transporter-like_ATP-bd"/>
</dbReference>
<dbReference type="SUPFAM" id="SSF52540">
    <property type="entry name" value="P-loop containing nucleoside triphosphate hydrolases"/>
    <property type="match status" value="1"/>
</dbReference>
<evidence type="ECO:0000259" key="6">
    <source>
        <dbReference type="PROSITE" id="PS50893"/>
    </source>
</evidence>
<protein>
    <submittedName>
        <fullName evidence="7">ABC transporter ATP-binding protein</fullName>
    </submittedName>
</protein>